<dbReference type="RefSeq" id="WP_173222813.1">
    <property type="nucleotide sequence ID" value="NZ_CP048104.1"/>
</dbReference>
<dbReference type="PANTHER" id="PTHR45266:SF3">
    <property type="entry name" value="OXALOACETATE DECARBOXYLASE ALPHA CHAIN"/>
    <property type="match status" value="1"/>
</dbReference>
<dbReference type="Pfam" id="PF00364">
    <property type="entry name" value="Biotin_lipoyl"/>
    <property type="match status" value="1"/>
</dbReference>
<dbReference type="FunFam" id="2.40.50.100:FF:000003">
    <property type="entry name" value="Acetyl-CoA carboxylase biotin carboxyl carrier protein"/>
    <property type="match status" value="1"/>
</dbReference>
<keyword evidence="1" id="KW-0092">Biotin</keyword>
<dbReference type="PANTHER" id="PTHR45266">
    <property type="entry name" value="OXALOACETATE DECARBOXYLASE ALPHA CHAIN"/>
    <property type="match status" value="1"/>
</dbReference>
<evidence type="ECO:0000313" key="3">
    <source>
        <dbReference type="EMBL" id="QKG84784.1"/>
    </source>
</evidence>
<dbReference type="InterPro" id="IPR011053">
    <property type="entry name" value="Single_hybrid_motif"/>
</dbReference>
<dbReference type="EMBL" id="CP048104">
    <property type="protein sequence ID" value="QKG84784.1"/>
    <property type="molecule type" value="Genomic_DNA"/>
</dbReference>
<dbReference type="Proteomes" id="UP000503088">
    <property type="component" value="Chromosome"/>
</dbReference>
<protein>
    <submittedName>
        <fullName evidence="3">Acetyl-CoA carboxylase biotin carboxyl carrier protein subunit</fullName>
    </submittedName>
</protein>
<accession>A0A7D3XIY5</accession>
<name>A0A7D3XIY5_9BACL</name>
<dbReference type="PROSITE" id="PS50968">
    <property type="entry name" value="BIOTINYL_LIPOYL"/>
    <property type="match status" value="1"/>
</dbReference>
<dbReference type="NCBIfam" id="NF006079">
    <property type="entry name" value="PRK08225.1"/>
    <property type="match status" value="1"/>
</dbReference>
<reference evidence="3 4" key="1">
    <citation type="submission" date="2020-01" db="EMBL/GenBank/DDBJ databases">
        <authorList>
            <person name="Gulvik C.A."/>
            <person name="Batra D.G."/>
        </authorList>
    </citation>
    <scope>NUCLEOTIDE SEQUENCE [LARGE SCALE GENOMIC DNA]</scope>
    <source>
        <strain evidence="3 4">W9323</strain>
    </source>
</reference>
<dbReference type="AlphaFoldDB" id="A0A7D3XIY5"/>
<dbReference type="NCBIfam" id="NF004547">
    <property type="entry name" value="PRK05889.1"/>
    <property type="match status" value="1"/>
</dbReference>
<evidence type="ECO:0000256" key="1">
    <source>
        <dbReference type="ARBA" id="ARBA00023267"/>
    </source>
</evidence>
<dbReference type="CDD" id="cd06850">
    <property type="entry name" value="biotinyl_domain"/>
    <property type="match status" value="1"/>
</dbReference>
<dbReference type="Gene3D" id="2.40.50.100">
    <property type="match status" value="1"/>
</dbReference>
<gene>
    <name evidence="3" type="ORF">GXN76_10060</name>
</gene>
<evidence type="ECO:0000313" key="4">
    <source>
        <dbReference type="Proteomes" id="UP000503088"/>
    </source>
</evidence>
<evidence type="ECO:0000259" key="2">
    <source>
        <dbReference type="PROSITE" id="PS50968"/>
    </source>
</evidence>
<keyword evidence="4" id="KW-1185">Reference proteome</keyword>
<dbReference type="KEGG" id="kpul:GXN76_10060"/>
<dbReference type="SUPFAM" id="SSF51230">
    <property type="entry name" value="Single hybrid motif"/>
    <property type="match status" value="1"/>
</dbReference>
<feature type="domain" description="Lipoyl-binding" evidence="2">
    <location>
        <begin position="1"/>
        <end position="70"/>
    </location>
</feature>
<organism evidence="3 4">
    <name type="scientific">Kroppenstedtia pulmonis</name>
    <dbReference type="NCBI Taxonomy" id="1380685"/>
    <lineage>
        <taxon>Bacteria</taxon>
        <taxon>Bacillati</taxon>
        <taxon>Bacillota</taxon>
        <taxon>Bacilli</taxon>
        <taxon>Bacillales</taxon>
        <taxon>Thermoactinomycetaceae</taxon>
        <taxon>Kroppenstedtia</taxon>
    </lineage>
</organism>
<sequence length="72" mass="7641">MKTIQANMAGTVLQVLVQTGETVKAGQDVVVLESMKMEIPVQAEHGGTVSKVKVEVGSFVGEGEVLIEINEE</sequence>
<dbReference type="InterPro" id="IPR000089">
    <property type="entry name" value="Biotin_lipoyl"/>
</dbReference>
<dbReference type="InterPro" id="IPR050709">
    <property type="entry name" value="Biotin_Carboxyl_Carrier/Decarb"/>
</dbReference>
<proteinExistence type="predicted"/>